<sequence length="59" mass="6824">MELKAEITEIVNNLPDEALEELLAYLKQVEKRTAEKSRRAADLKKILAEDRELLDKLSK</sequence>
<protein>
    <recommendedName>
        <fullName evidence="3">DUF2281 domain-containing protein</fullName>
    </recommendedName>
</protein>
<dbReference type="RefSeq" id="WP_114983162.1">
    <property type="nucleotide sequence ID" value="NZ_CP027806.1"/>
</dbReference>
<organism evidence="1 2">
    <name type="scientific">Cyclonatronum proteinivorum</name>
    <dbReference type="NCBI Taxonomy" id="1457365"/>
    <lineage>
        <taxon>Bacteria</taxon>
        <taxon>Pseudomonadati</taxon>
        <taxon>Balneolota</taxon>
        <taxon>Balneolia</taxon>
        <taxon>Balneolales</taxon>
        <taxon>Cyclonatronaceae</taxon>
        <taxon>Cyclonatronum</taxon>
    </lineage>
</organism>
<evidence type="ECO:0000313" key="1">
    <source>
        <dbReference type="EMBL" id="AXI99826.1"/>
    </source>
</evidence>
<proteinExistence type="predicted"/>
<evidence type="ECO:0008006" key="3">
    <source>
        <dbReference type="Google" id="ProtNLM"/>
    </source>
</evidence>
<accession>A0A345UH75</accession>
<dbReference type="OrthoDB" id="982401at2"/>
<reference evidence="1 2" key="1">
    <citation type="submission" date="2018-03" db="EMBL/GenBank/DDBJ databases">
        <title>Phenotypic and genomic properties of Cyclonatronum proteinivorum gen. nov., sp. nov., a haloalkaliphilic bacteroidete from soda lakes possessing Na+-translocating rhodopsin.</title>
        <authorList>
            <person name="Toshchakov S.V."/>
            <person name="Korzhenkov A."/>
            <person name="Samarov N.I."/>
            <person name="Kublanov I.V."/>
            <person name="Muntyan M.S."/>
            <person name="Sorokin D.Y."/>
        </authorList>
    </citation>
    <scope>NUCLEOTIDE SEQUENCE [LARGE SCALE GENOMIC DNA]</scope>
    <source>
        <strain evidence="1 2">Omega</strain>
    </source>
</reference>
<dbReference type="EMBL" id="CP027806">
    <property type="protein sequence ID" value="AXI99826.1"/>
    <property type="molecule type" value="Genomic_DNA"/>
</dbReference>
<dbReference type="KEGG" id="cprv:CYPRO_0542"/>
<keyword evidence="2" id="KW-1185">Reference proteome</keyword>
<gene>
    <name evidence="1" type="ORF">CYPRO_0542</name>
</gene>
<evidence type="ECO:0000313" key="2">
    <source>
        <dbReference type="Proteomes" id="UP000254808"/>
    </source>
</evidence>
<name>A0A345UH75_9BACT</name>
<dbReference type="AlphaFoldDB" id="A0A345UH75"/>
<dbReference type="Proteomes" id="UP000254808">
    <property type="component" value="Chromosome"/>
</dbReference>